<organism evidence="2 3">
    <name type="scientific">Dermatophagoides pteronyssinus</name>
    <name type="common">European house dust mite</name>
    <dbReference type="NCBI Taxonomy" id="6956"/>
    <lineage>
        <taxon>Eukaryota</taxon>
        <taxon>Metazoa</taxon>
        <taxon>Ecdysozoa</taxon>
        <taxon>Arthropoda</taxon>
        <taxon>Chelicerata</taxon>
        <taxon>Arachnida</taxon>
        <taxon>Acari</taxon>
        <taxon>Acariformes</taxon>
        <taxon>Sarcoptiformes</taxon>
        <taxon>Astigmata</taxon>
        <taxon>Psoroptidia</taxon>
        <taxon>Analgoidea</taxon>
        <taxon>Pyroglyphidae</taxon>
        <taxon>Dermatophagoidinae</taxon>
        <taxon>Dermatophagoides</taxon>
    </lineage>
</organism>
<dbReference type="PANTHER" id="PTHR21415:SF1">
    <property type="entry name" value="U7 SNRNA-ASSOCIATED SM-LIKE PROTEIN LSM11"/>
    <property type="match status" value="1"/>
</dbReference>
<name>A0ABQ8J4Q3_DERPT</name>
<evidence type="ECO:0000313" key="2">
    <source>
        <dbReference type="EMBL" id="KAH9417475.1"/>
    </source>
</evidence>
<reference evidence="2 3" key="2">
    <citation type="journal article" date="2022" name="Mol. Biol. Evol.">
        <title>Comparative Genomics Reveals Insights into the Divergent Evolution of Astigmatic Mites and Household Pest Adaptations.</title>
        <authorList>
            <person name="Xiong Q."/>
            <person name="Wan A.T."/>
            <person name="Liu X."/>
            <person name="Fung C.S."/>
            <person name="Xiao X."/>
            <person name="Malainual N."/>
            <person name="Hou J."/>
            <person name="Wang L."/>
            <person name="Wang M."/>
            <person name="Yang K.Y."/>
            <person name="Cui Y."/>
            <person name="Leung E.L."/>
            <person name="Nong W."/>
            <person name="Shin S.K."/>
            <person name="Au S.W."/>
            <person name="Jeong K.Y."/>
            <person name="Chew F.T."/>
            <person name="Hui J.H."/>
            <person name="Leung T.F."/>
            <person name="Tungtrongchitr A."/>
            <person name="Zhong N."/>
            <person name="Liu Z."/>
            <person name="Tsui S.K."/>
        </authorList>
    </citation>
    <scope>NUCLEOTIDE SEQUENCE [LARGE SCALE GENOMIC DNA]</scope>
    <source>
        <strain evidence="2">Derp</strain>
    </source>
</reference>
<evidence type="ECO:0000313" key="3">
    <source>
        <dbReference type="Proteomes" id="UP000887458"/>
    </source>
</evidence>
<dbReference type="EMBL" id="NJHN03000077">
    <property type="protein sequence ID" value="KAH9417475.1"/>
    <property type="molecule type" value="Genomic_DNA"/>
</dbReference>
<keyword evidence="3" id="KW-1185">Reference proteome</keyword>
<protein>
    <submittedName>
        <fullName evidence="2">LSM domain</fullName>
    </submittedName>
</protein>
<sequence length="224" mass="26507">MDSNPDSEQNCDKIEISLDQSDFDPELVLFGDVSVKIPVPEAKIFNNLDEYYKSSFQKKMSIQESKNQPKKPANLYERNVEFFYQKQDESTTTETTSRNRRSRELTDVIKKMEQSQKGPLSLLYQSMDKIIKILIRRRRKSCLLREEKFSWITGRLIAFDKHFNLVIEDAIETYHHQRRRQIKSSTIDNKSTNNSIQIQIINKQSRQLLIRGDNIVMIVRQKEE</sequence>
<comment type="caution">
    <text evidence="2">The sequence shown here is derived from an EMBL/GenBank/DDBJ whole genome shotgun (WGS) entry which is preliminary data.</text>
</comment>
<dbReference type="Pfam" id="PF01423">
    <property type="entry name" value="LSM"/>
    <property type="match status" value="1"/>
</dbReference>
<reference evidence="2 3" key="1">
    <citation type="journal article" date="2018" name="J. Allergy Clin. Immunol.">
        <title>High-quality assembly of Dermatophagoides pteronyssinus genome and transcriptome reveals a wide range of novel allergens.</title>
        <authorList>
            <person name="Liu X.Y."/>
            <person name="Yang K.Y."/>
            <person name="Wang M.Q."/>
            <person name="Kwok J.S."/>
            <person name="Zeng X."/>
            <person name="Yang Z."/>
            <person name="Xiao X.J."/>
            <person name="Lau C.P."/>
            <person name="Li Y."/>
            <person name="Huang Z.M."/>
            <person name="Ba J.G."/>
            <person name="Yim A.K."/>
            <person name="Ouyang C.Y."/>
            <person name="Ngai S.M."/>
            <person name="Chan T.F."/>
            <person name="Leung E.L."/>
            <person name="Liu L."/>
            <person name="Liu Z.G."/>
            <person name="Tsui S.K."/>
        </authorList>
    </citation>
    <scope>NUCLEOTIDE SEQUENCE [LARGE SCALE GENOMIC DNA]</scope>
    <source>
        <strain evidence="2">Derp</strain>
    </source>
</reference>
<dbReference type="SMART" id="SM00651">
    <property type="entry name" value="Sm"/>
    <property type="match status" value="1"/>
</dbReference>
<dbReference type="InterPro" id="IPR039267">
    <property type="entry name" value="Lsm11"/>
</dbReference>
<dbReference type="Proteomes" id="UP000887458">
    <property type="component" value="Unassembled WGS sequence"/>
</dbReference>
<evidence type="ECO:0000259" key="1">
    <source>
        <dbReference type="SMART" id="SM00651"/>
    </source>
</evidence>
<dbReference type="Gene3D" id="2.30.30.100">
    <property type="match status" value="1"/>
</dbReference>
<proteinExistence type="predicted"/>
<gene>
    <name evidence="2" type="primary">LSM11</name>
    <name evidence="2" type="ORF">DERP_007473</name>
</gene>
<dbReference type="InterPro" id="IPR001163">
    <property type="entry name" value="Sm_dom_euk/arc"/>
</dbReference>
<accession>A0ABQ8J4Q3</accession>
<dbReference type="InterPro" id="IPR010920">
    <property type="entry name" value="LSM_dom_sf"/>
</dbReference>
<dbReference type="SUPFAM" id="SSF50182">
    <property type="entry name" value="Sm-like ribonucleoproteins"/>
    <property type="match status" value="1"/>
</dbReference>
<feature type="domain" description="Sm" evidence="1">
    <location>
        <begin position="132"/>
        <end position="220"/>
    </location>
</feature>
<dbReference type="PANTHER" id="PTHR21415">
    <property type="entry name" value="U7 SNRNA-ASSOCIATED SM-LIKE PROTEIN LSM11"/>
    <property type="match status" value="1"/>
</dbReference>